<evidence type="ECO:0000313" key="4">
    <source>
        <dbReference type="Proteomes" id="UP000183975"/>
    </source>
</evidence>
<dbReference type="SMART" id="SM00646">
    <property type="entry name" value="Ami_3"/>
    <property type="match status" value="1"/>
</dbReference>
<dbReference type="Gene3D" id="3.40.630.40">
    <property type="entry name" value="Zn-dependent exopeptidases"/>
    <property type="match status" value="1"/>
</dbReference>
<dbReference type="AlphaFoldDB" id="A0A1M6LTZ8"/>
<organism evidence="3 4">
    <name type="scientific">Anaerotignum lactatifermentans DSM 14214</name>
    <dbReference type="NCBI Taxonomy" id="1121323"/>
    <lineage>
        <taxon>Bacteria</taxon>
        <taxon>Bacillati</taxon>
        <taxon>Bacillota</taxon>
        <taxon>Clostridia</taxon>
        <taxon>Lachnospirales</taxon>
        <taxon>Anaerotignaceae</taxon>
        <taxon>Anaerotignum</taxon>
    </lineage>
</organism>
<dbReference type="PANTHER" id="PTHR30404:SF0">
    <property type="entry name" value="N-ACETYLMURAMOYL-L-ALANINE AMIDASE AMIC"/>
    <property type="match status" value="1"/>
</dbReference>
<feature type="domain" description="MurNAc-LAA" evidence="2">
    <location>
        <begin position="57"/>
        <end position="170"/>
    </location>
</feature>
<name>A0A1M6LTZ8_9FIRM</name>
<dbReference type="Pfam" id="PF01520">
    <property type="entry name" value="Amidase_3"/>
    <property type="match status" value="1"/>
</dbReference>
<protein>
    <submittedName>
        <fullName evidence="3">N-acetylmuramoyl-L-alanine amidase</fullName>
    </submittedName>
</protein>
<gene>
    <name evidence="3" type="ORF">SAMN02745138_00427</name>
</gene>
<accession>A0A1M6LTZ8</accession>
<dbReference type="EMBL" id="FRAH01000005">
    <property type="protein sequence ID" value="SHJ74610.1"/>
    <property type="molecule type" value="Genomic_DNA"/>
</dbReference>
<dbReference type="GeneID" id="78177346"/>
<keyword evidence="4" id="KW-1185">Reference proteome</keyword>
<dbReference type="GO" id="GO:0009253">
    <property type="term" value="P:peptidoglycan catabolic process"/>
    <property type="evidence" value="ECO:0007669"/>
    <property type="project" value="InterPro"/>
</dbReference>
<sequence>MPRVYLSPSLQEYNLYVNGGTEEEITNLIADAMEPYLLASGIEFTRNRPEMSLGEAIAASNEGNYDLHFAIHSNAAPESLAGKLQGVDAYYFYNSPYGGEMADIVTENMKQVYPDGEKVQSVATATLRELRRTNAPAVLVEVGYHDNIEDAQWIKENIDQIAKALAKSIADYFGVPFRQPQV</sequence>
<dbReference type="InterPro" id="IPR002508">
    <property type="entry name" value="MurNAc-LAA_cat"/>
</dbReference>
<proteinExistence type="predicted"/>
<dbReference type="InterPro" id="IPR050695">
    <property type="entry name" value="N-acetylmuramoyl_amidase_3"/>
</dbReference>
<dbReference type="OrthoDB" id="9772024at2"/>
<dbReference type="SUPFAM" id="SSF53187">
    <property type="entry name" value="Zn-dependent exopeptidases"/>
    <property type="match status" value="1"/>
</dbReference>
<dbReference type="GO" id="GO:0030288">
    <property type="term" value="C:outer membrane-bounded periplasmic space"/>
    <property type="evidence" value="ECO:0007669"/>
    <property type="project" value="TreeGrafter"/>
</dbReference>
<dbReference type="PANTHER" id="PTHR30404">
    <property type="entry name" value="N-ACETYLMURAMOYL-L-ALANINE AMIDASE"/>
    <property type="match status" value="1"/>
</dbReference>
<keyword evidence="1" id="KW-0378">Hydrolase</keyword>
<evidence type="ECO:0000259" key="2">
    <source>
        <dbReference type="SMART" id="SM00646"/>
    </source>
</evidence>
<dbReference type="RefSeq" id="WP_072848761.1">
    <property type="nucleotide sequence ID" value="NZ_FRAH01000005.1"/>
</dbReference>
<dbReference type="Proteomes" id="UP000183975">
    <property type="component" value="Unassembled WGS sequence"/>
</dbReference>
<reference evidence="3 4" key="1">
    <citation type="submission" date="2016-11" db="EMBL/GenBank/DDBJ databases">
        <authorList>
            <person name="Jaros S."/>
            <person name="Januszkiewicz K."/>
            <person name="Wedrychowicz H."/>
        </authorList>
    </citation>
    <scope>NUCLEOTIDE SEQUENCE [LARGE SCALE GENOMIC DNA]</scope>
    <source>
        <strain evidence="3 4">DSM 14214</strain>
    </source>
</reference>
<evidence type="ECO:0000313" key="3">
    <source>
        <dbReference type="EMBL" id="SHJ74610.1"/>
    </source>
</evidence>
<dbReference type="GO" id="GO:0008745">
    <property type="term" value="F:N-acetylmuramoyl-L-alanine amidase activity"/>
    <property type="evidence" value="ECO:0007669"/>
    <property type="project" value="InterPro"/>
</dbReference>
<dbReference type="CDD" id="cd02696">
    <property type="entry name" value="MurNAc-LAA"/>
    <property type="match status" value="1"/>
</dbReference>
<evidence type="ECO:0000256" key="1">
    <source>
        <dbReference type="ARBA" id="ARBA00022801"/>
    </source>
</evidence>